<keyword evidence="3" id="KW-0804">Transcription</keyword>
<evidence type="ECO:0000256" key="2">
    <source>
        <dbReference type="ARBA" id="ARBA00023082"/>
    </source>
</evidence>
<dbReference type="RefSeq" id="WP_116650886.1">
    <property type="nucleotide sequence ID" value="NZ_QUZK01000037.1"/>
</dbReference>
<dbReference type="AlphaFoldDB" id="A0A3E1K995"/>
<feature type="domain" description="RNA polymerase sigma-70 ECF-like HTH" evidence="4">
    <location>
        <begin position="21"/>
        <end position="189"/>
    </location>
</feature>
<keyword evidence="6" id="KW-1185">Reference proteome</keyword>
<organism evidence="5 6">
    <name type="scientific">Wenzhouxiangella sediminis</name>
    <dbReference type="NCBI Taxonomy" id="1792836"/>
    <lineage>
        <taxon>Bacteria</taxon>
        <taxon>Pseudomonadati</taxon>
        <taxon>Pseudomonadota</taxon>
        <taxon>Gammaproteobacteria</taxon>
        <taxon>Chromatiales</taxon>
        <taxon>Wenzhouxiangellaceae</taxon>
        <taxon>Wenzhouxiangella</taxon>
    </lineage>
</organism>
<keyword evidence="2" id="KW-0731">Sigma factor</keyword>
<dbReference type="InterPro" id="IPR014284">
    <property type="entry name" value="RNA_pol_sigma-70_dom"/>
</dbReference>
<proteinExistence type="predicted"/>
<dbReference type="SUPFAM" id="SSF88659">
    <property type="entry name" value="Sigma3 and sigma4 domains of RNA polymerase sigma factors"/>
    <property type="match status" value="1"/>
</dbReference>
<dbReference type="InterPro" id="IPR053812">
    <property type="entry name" value="HTH_Sigma70_ECF-like"/>
</dbReference>
<name>A0A3E1K995_9GAMM</name>
<keyword evidence="1" id="KW-0805">Transcription regulation</keyword>
<evidence type="ECO:0000259" key="4">
    <source>
        <dbReference type="Pfam" id="PF07638"/>
    </source>
</evidence>
<dbReference type="InterPro" id="IPR013324">
    <property type="entry name" value="RNA_pol_sigma_r3/r4-like"/>
</dbReference>
<dbReference type="Pfam" id="PF07638">
    <property type="entry name" value="Sigma70_ECF"/>
    <property type="match status" value="1"/>
</dbReference>
<dbReference type="InterPro" id="IPR039425">
    <property type="entry name" value="RNA_pol_sigma-70-like"/>
</dbReference>
<evidence type="ECO:0000313" key="5">
    <source>
        <dbReference type="EMBL" id="RFF30285.1"/>
    </source>
</evidence>
<sequence length="198" mass="22163">MSDAARDLTDLLNRPAADGGGLDALMPLVHERLKLLARNQMGKQAPQPTLSATMLVNEVYLRLAKSEQKHWQDRQHFFATAATVLRRIIIDHARKAHADKRGGEERAVSVSQLEEDRRVELSCEKADQLIALDDALESLARHDPRAARVVECHVFGGYTFEETAQSLKISPATAKRDWQFARAWLKRELGGETTDRGG</sequence>
<evidence type="ECO:0000256" key="3">
    <source>
        <dbReference type="ARBA" id="ARBA00023163"/>
    </source>
</evidence>
<protein>
    <submittedName>
        <fullName evidence="5">Sigma-70 family RNA polymerase sigma factor</fullName>
    </submittedName>
</protein>
<dbReference type="InterPro" id="IPR036388">
    <property type="entry name" value="WH-like_DNA-bd_sf"/>
</dbReference>
<dbReference type="PANTHER" id="PTHR43133:SF39">
    <property type="entry name" value="SIMILAR TO RNA POLYMERASE SIGMA-E FACTOR"/>
    <property type="match status" value="1"/>
</dbReference>
<gene>
    <name evidence="5" type="ORF">DZC52_09420</name>
</gene>
<comment type="caution">
    <text evidence="5">The sequence shown here is derived from an EMBL/GenBank/DDBJ whole genome shotgun (WGS) entry which is preliminary data.</text>
</comment>
<evidence type="ECO:0000313" key="6">
    <source>
        <dbReference type="Proteomes" id="UP000260351"/>
    </source>
</evidence>
<dbReference type="Gene3D" id="1.10.10.10">
    <property type="entry name" value="Winged helix-like DNA-binding domain superfamily/Winged helix DNA-binding domain"/>
    <property type="match status" value="1"/>
</dbReference>
<accession>A0A3E1K995</accession>
<dbReference type="Proteomes" id="UP000260351">
    <property type="component" value="Unassembled WGS sequence"/>
</dbReference>
<reference evidence="5 6" key="1">
    <citation type="submission" date="2018-08" db="EMBL/GenBank/DDBJ databases">
        <title>Wenzhouxiangella salilacus sp. nov., a novel bacterium isolated from a saline lake in Xinjiang Province, China.</title>
        <authorList>
            <person name="Han S."/>
        </authorList>
    </citation>
    <scope>NUCLEOTIDE SEQUENCE [LARGE SCALE GENOMIC DNA]</scope>
    <source>
        <strain evidence="5 6">XDB06</strain>
    </source>
</reference>
<dbReference type="PANTHER" id="PTHR43133">
    <property type="entry name" value="RNA POLYMERASE ECF-TYPE SIGMA FACTO"/>
    <property type="match status" value="1"/>
</dbReference>
<dbReference type="EMBL" id="QUZK01000037">
    <property type="protein sequence ID" value="RFF30285.1"/>
    <property type="molecule type" value="Genomic_DNA"/>
</dbReference>
<dbReference type="NCBIfam" id="TIGR02937">
    <property type="entry name" value="sigma70-ECF"/>
    <property type="match status" value="1"/>
</dbReference>
<dbReference type="GO" id="GO:0006352">
    <property type="term" value="P:DNA-templated transcription initiation"/>
    <property type="evidence" value="ECO:0007669"/>
    <property type="project" value="InterPro"/>
</dbReference>
<dbReference type="InterPro" id="IPR011517">
    <property type="entry name" value="RNA_pol_sigma70_ECF-like"/>
</dbReference>
<evidence type="ECO:0000256" key="1">
    <source>
        <dbReference type="ARBA" id="ARBA00023015"/>
    </source>
</evidence>
<dbReference type="NCBIfam" id="TIGR02999">
    <property type="entry name" value="Sig-70_X6"/>
    <property type="match status" value="1"/>
</dbReference>
<dbReference type="OrthoDB" id="128473at2"/>
<dbReference type="GO" id="GO:0016987">
    <property type="term" value="F:sigma factor activity"/>
    <property type="evidence" value="ECO:0007669"/>
    <property type="project" value="UniProtKB-KW"/>
</dbReference>